<reference evidence="2 3" key="1">
    <citation type="submission" date="2020-01" db="EMBL/GenBank/DDBJ databases">
        <title>Comparative genomics of meat spoilage bacteria.</title>
        <authorList>
            <person name="Hilgarth M."/>
            <person name="Vogel R.F."/>
        </authorList>
    </citation>
    <scope>NUCLEOTIDE SEQUENCE [LARGE SCALE GENOMIC DNA]</scope>
    <source>
        <strain evidence="2 3">TMW2.2077</strain>
    </source>
</reference>
<dbReference type="Pfam" id="PF05593">
    <property type="entry name" value="RHS_repeat"/>
    <property type="match status" value="1"/>
</dbReference>
<evidence type="ECO:0000313" key="2">
    <source>
        <dbReference type="EMBL" id="MBM1197163.1"/>
    </source>
</evidence>
<dbReference type="EMBL" id="JAAEBW010000012">
    <property type="protein sequence ID" value="MBM1197163.1"/>
    <property type="molecule type" value="Genomic_DNA"/>
</dbReference>
<gene>
    <name evidence="2" type="ORF">GYN02_18535</name>
</gene>
<accession>A0ABS1ZL55</accession>
<comment type="caution">
    <text evidence="2">The sequence shown here is derived from an EMBL/GenBank/DDBJ whole genome shotgun (WGS) entry which is preliminary data.</text>
</comment>
<dbReference type="PANTHER" id="PTHR32305:SF15">
    <property type="entry name" value="PROTEIN RHSA-RELATED"/>
    <property type="match status" value="1"/>
</dbReference>
<proteinExistence type="predicted"/>
<dbReference type="Proteomes" id="UP000809529">
    <property type="component" value="Unassembled WGS sequence"/>
</dbReference>
<name>A0ABS1ZL55_9PSED</name>
<organism evidence="2 3">
    <name type="scientific">Pseudomonas weihenstephanensis</name>
    <dbReference type="NCBI Taxonomy" id="1608994"/>
    <lineage>
        <taxon>Bacteria</taxon>
        <taxon>Pseudomonadati</taxon>
        <taxon>Pseudomonadota</taxon>
        <taxon>Gammaproteobacteria</taxon>
        <taxon>Pseudomonadales</taxon>
        <taxon>Pseudomonadaceae</taxon>
        <taxon>Pseudomonas</taxon>
    </lineage>
</organism>
<keyword evidence="3" id="KW-1185">Reference proteome</keyword>
<feature type="region of interest" description="Disordered" evidence="1">
    <location>
        <begin position="1"/>
        <end position="60"/>
    </location>
</feature>
<dbReference type="InterPro" id="IPR050708">
    <property type="entry name" value="T6SS_VgrG/RHS"/>
</dbReference>
<evidence type="ECO:0008006" key="4">
    <source>
        <dbReference type="Google" id="ProtNLM"/>
    </source>
</evidence>
<feature type="compositionally biased region" description="Basic and acidic residues" evidence="1">
    <location>
        <begin position="27"/>
        <end position="60"/>
    </location>
</feature>
<sequence>MNALRSDARIAEVEGDDARLQPGKSFDLTDHPREDLLRFTETGHDDSGERPQRRSDFERDAAGRLLSKITAEARHDYHYDDADRLLSITRQPSQQGKRVGVQPEILRFSYDRLGRLIEEAGPQGALGYHYDPLDNLSTLTLPDGRALNHLYYGSGHLHQINFDGQLISDIERDDLHREVLRSQGLLSSCFGYDVRGRKQWQFASRRGTEHLSRVLQPQRDTHDLFDDPGSYLQRRYHYNKAGELASSSDRQRAASVYRYLKTGDLLSRSTREHLNNEHFETDPAGNRLDPARDTRFGHIKDNRLRHWQQYRYRYDAWGNVIERRSATQRQLFEYDNENRLCANRPAPSSL</sequence>
<feature type="compositionally biased region" description="Basic and acidic residues" evidence="1">
    <location>
        <begin position="1"/>
        <end position="19"/>
    </location>
</feature>
<dbReference type="NCBIfam" id="TIGR01643">
    <property type="entry name" value="YD_repeat_2x"/>
    <property type="match status" value="3"/>
</dbReference>
<dbReference type="InterPro" id="IPR031325">
    <property type="entry name" value="RHS_repeat"/>
</dbReference>
<dbReference type="InterPro" id="IPR006530">
    <property type="entry name" value="YD"/>
</dbReference>
<evidence type="ECO:0000256" key="1">
    <source>
        <dbReference type="SAM" id="MobiDB-lite"/>
    </source>
</evidence>
<dbReference type="PANTHER" id="PTHR32305">
    <property type="match status" value="1"/>
</dbReference>
<evidence type="ECO:0000313" key="3">
    <source>
        <dbReference type="Proteomes" id="UP000809529"/>
    </source>
</evidence>
<protein>
    <recommendedName>
        <fullName evidence="4">Sugar-binding protein</fullName>
    </recommendedName>
</protein>
<dbReference type="Gene3D" id="2.180.10.10">
    <property type="entry name" value="RHS repeat-associated core"/>
    <property type="match status" value="1"/>
</dbReference>